<dbReference type="SUPFAM" id="SSF49785">
    <property type="entry name" value="Galactose-binding domain-like"/>
    <property type="match status" value="1"/>
</dbReference>
<dbReference type="AlphaFoldDB" id="A0A1B7M3H0"/>
<dbReference type="PANTHER" id="PTHR43056">
    <property type="entry name" value="PEPTIDASE S9 PROLYL OLIGOPEPTIDASE"/>
    <property type="match status" value="1"/>
</dbReference>
<evidence type="ECO:0000313" key="3">
    <source>
        <dbReference type="EMBL" id="OAV63143.1"/>
    </source>
</evidence>
<evidence type="ECO:0000256" key="1">
    <source>
        <dbReference type="ARBA" id="ARBA00022801"/>
    </source>
</evidence>
<dbReference type="InterPro" id="IPR008979">
    <property type="entry name" value="Galactose-bd-like_sf"/>
</dbReference>
<dbReference type="STRING" id="1837282.A6F49_03035"/>
<comment type="caution">
    <text evidence="3">The sequence shown here is derived from an EMBL/GenBank/DDBJ whole genome shotgun (WGS) entry which is preliminary data.</text>
</comment>
<reference evidence="3 4" key="1">
    <citation type="submission" date="2016-04" db="EMBL/GenBank/DDBJ databases">
        <title>First whole genome shotgun sequence of the bacterium Enteractinococcus sp. strain UASWS1574.</title>
        <authorList>
            <person name="Crovadore J."/>
            <person name="Chablais R."/>
            <person name="Lefort F."/>
        </authorList>
    </citation>
    <scope>NUCLEOTIDE SEQUENCE [LARGE SCALE GENOMIC DNA]</scope>
    <source>
        <strain evidence="3 4">UASWS1574</strain>
    </source>
</reference>
<dbReference type="InterPro" id="IPR000383">
    <property type="entry name" value="Xaa-Pro-like_dom"/>
</dbReference>
<organism evidence="3 4">
    <name type="scientific">Enteractinococcus helveticum</name>
    <dbReference type="NCBI Taxonomy" id="1837282"/>
    <lineage>
        <taxon>Bacteria</taxon>
        <taxon>Bacillati</taxon>
        <taxon>Actinomycetota</taxon>
        <taxon>Actinomycetes</taxon>
        <taxon>Micrococcales</taxon>
        <taxon>Micrococcaceae</taxon>
    </lineage>
</organism>
<sequence length="682" mass="77394">MRKVTTLPYEIEETQHLWIPMSDGTRLAARLWKPTNAHQEPVPGIVEMIPYRKRDLTAVRDSMHHPYIAGHGYACLRVDLRGSGDSEGVLTDEYLEQELQDVEEVLAWLCGQPWCSGRTGIMGISWGGFNGLQVAARRPESLGAIVTVCSTDDRYTDDVHYMGGCLLTDNLSWASTMFAYTSAPPDPELVGDKWRDMWLERLDNSGLWLETWLQHQRKDNYWRHGSINEDYNDIEVPVFAVSGWADGYSNAVFRLLRGLKSPTRGLIGPWSHKYPHLGQPGPAIGFLQEVVTWWDHWLKDRIDNGAMDGPQLSIWMQDTVKPATTYDNRPGRWVGERTWPSDRIVETRYPLGRRRILFSEEERAALPVSPKLTVESPLSVGQFGGKWCSYNAPPDMPYDQREEDGGALVFDSDPLPHPLEVLGQPIVELRLSADEPLAMVAVRISDVAPDDAATRVSYGILNLNHYDGADQPKPLTKGEEHTYQVKLNGLAQSFPAGHRLRVSVSTSYWPVVWPSPASVRLTIDPMTSSLILPVRPAHEAEDDDPAMMPVFDRPEAAKPLKTVQMEPGEQDWSVSRNLVDLTGKLEVIKDLGVVRFKEIDLDVTRRAVERYTFRDSKPNSVRGETEWVMGFQRDDWSIYTFTKTVLTSTPETFHIYAELDAYEGERRVRSKTWTTTIDRDFI</sequence>
<dbReference type="InterPro" id="IPR005674">
    <property type="entry name" value="CocE/Ser_esterase"/>
</dbReference>
<proteinExistence type="predicted"/>
<dbReference type="Proteomes" id="UP000078292">
    <property type="component" value="Unassembled WGS sequence"/>
</dbReference>
<dbReference type="Gene3D" id="2.60.120.260">
    <property type="entry name" value="Galactose-binding domain-like"/>
    <property type="match status" value="1"/>
</dbReference>
<dbReference type="SMART" id="SM00939">
    <property type="entry name" value="PepX_C"/>
    <property type="match status" value="1"/>
</dbReference>
<dbReference type="InterPro" id="IPR013736">
    <property type="entry name" value="Xaa-Pro_dipept_C"/>
</dbReference>
<dbReference type="InterPro" id="IPR050585">
    <property type="entry name" value="Xaa-Pro_dipeptidyl-ppase/CocE"/>
</dbReference>
<keyword evidence="1" id="KW-0378">Hydrolase</keyword>
<protein>
    <submittedName>
        <fullName evidence="3">Peptidase S15</fullName>
    </submittedName>
</protein>
<dbReference type="OrthoDB" id="5240615at2"/>
<dbReference type="NCBIfam" id="TIGR00976">
    <property type="entry name" value="CocE_NonD"/>
    <property type="match status" value="1"/>
</dbReference>
<dbReference type="RefSeq" id="WP_043056637.1">
    <property type="nucleotide sequence ID" value="NZ_LXEY01000003.1"/>
</dbReference>
<dbReference type="Pfam" id="PF08530">
    <property type="entry name" value="PepX_C"/>
    <property type="match status" value="1"/>
</dbReference>
<evidence type="ECO:0000313" key="4">
    <source>
        <dbReference type="Proteomes" id="UP000078292"/>
    </source>
</evidence>
<accession>A0A1B7M3H0</accession>
<gene>
    <name evidence="3" type="ORF">A6F49_03035</name>
</gene>
<dbReference type="PANTHER" id="PTHR43056:SF10">
    <property type="entry name" value="COCE_NOND FAMILY, PUTATIVE (AFU_ORTHOLOGUE AFUA_7G00600)-RELATED"/>
    <property type="match status" value="1"/>
</dbReference>
<feature type="domain" description="Xaa-Pro dipeptidyl-peptidase C-terminal" evidence="2">
    <location>
        <begin position="291"/>
        <end position="549"/>
    </location>
</feature>
<dbReference type="GO" id="GO:0008239">
    <property type="term" value="F:dipeptidyl-peptidase activity"/>
    <property type="evidence" value="ECO:0007669"/>
    <property type="project" value="InterPro"/>
</dbReference>
<dbReference type="Gene3D" id="3.40.50.1820">
    <property type="entry name" value="alpha/beta hydrolase"/>
    <property type="match status" value="2"/>
</dbReference>
<dbReference type="SUPFAM" id="SSF53474">
    <property type="entry name" value="alpha/beta-Hydrolases"/>
    <property type="match status" value="1"/>
</dbReference>
<evidence type="ECO:0000259" key="2">
    <source>
        <dbReference type="SMART" id="SM00939"/>
    </source>
</evidence>
<name>A0A1B7M3H0_9MICC</name>
<keyword evidence="4" id="KW-1185">Reference proteome</keyword>
<dbReference type="EMBL" id="LXEY01000003">
    <property type="protein sequence ID" value="OAV63143.1"/>
    <property type="molecule type" value="Genomic_DNA"/>
</dbReference>
<dbReference type="InterPro" id="IPR029058">
    <property type="entry name" value="AB_hydrolase_fold"/>
</dbReference>
<dbReference type="Pfam" id="PF02129">
    <property type="entry name" value="Peptidase_S15"/>
    <property type="match status" value="1"/>
</dbReference>